<sequence>MKNGQTEILNRFACGYSNRFSEGINNKTTCI</sequence>
<reference evidence="1 2" key="1">
    <citation type="submission" date="2018-05" db="EMBL/GenBank/DDBJ databases">
        <title>Kurthia sibirica genome sequence.</title>
        <authorList>
            <person name="Maclea K.S."/>
            <person name="Goen A.E."/>
        </authorList>
    </citation>
    <scope>NUCLEOTIDE SEQUENCE [LARGE SCALE GENOMIC DNA]</scope>
    <source>
        <strain evidence="1 2">ATCC 49154</strain>
    </source>
</reference>
<dbReference type="EMBL" id="QFVR01000021">
    <property type="protein sequence ID" value="PWI24439.1"/>
    <property type="molecule type" value="Genomic_DNA"/>
</dbReference>
<proteinExistence type="predicted"/>
<keyword evidence="2" id="KW-1185">Reference proteome</keyword>
<evidence type="ECO:0008006" key="3">
    <source>
        <dbReference type="Google" id="ProtNLM"/>
    </source>
</evidence>
<dbReference type="Proteomes" id="UP000245938">
    <property type="component" value="Unassembled WGS sequence"/>
</dbReference>
<gene>
    <name evidence="1" type="ORF">DEX24_13310</name>
</gene>
<evidence type="ECO:0000313" key="1">
    <source>
        <dbReference type="EMBL" id="PWI24439.1"/>
    </source>
</evidence>
<evidence type="ECO:0000313" key="2">
    <source>
        <dbReference type="Proteomes" id="UP000245938"/>
    </source>
</evidence>
<name>A0A2U3AIR3_9BACL</name>
<organism evidence="1 2">
    <name type="scientific">Kurthia sibirica</name>
    <dbReference type="NCBI Taxonomy" id="202750"/>
    <lineage>
        <taxon>Bacteria</taxon>
        <taxon>Bacillati</taxon>
        <taxon>Bacillota</taxon>
        <taxon>Bacilli</taxon>
        <taxon>Bacillales</taxon>
        <taxon>Caryophanaceae</taxon>
        <taxon>Kurthia</taxon>
    </lineage>
</organism>
<comment type="caution">
    <text evidence="1">The sequence shown here is derived from an EMBL/GenBank/DDBJ whole genome shotgun (WGS) entry which is preliminary data.</text>
</comment>
<protein>
    <recommendedName>
        <fullName evidence="3">Transposase IS204/IS1001/IS1096/IS1165 DDE domain-containing protein</fullName>
    </recommendedName>
</protein>
<dbReference type="AlphaFoldDB" id="A0A2U3AIR3"/>
<accession>A0A2U3AIR3</accession>